<gene>
    <name evidence="1" type="ORF">J2853_009606</name>
</gene>
<proteinExistence type="predicted"/>
<protein>
    <submittedName>
        <fullName evidence="1">Uncharacterized protein</fullName>
    </submittedName>
</protein>
<accession>A0ABT9QV53</accession>
<sequence>MPEPTPIRPDLEELPEAPFVAGIGIAGEVHAIPHAYAARAIGAGVRRESGTLCGARAGLHREPSAFDRAALPRWASVCPPCAWTVAVETTSLDRELQELAVAPGQVR</sequence>
<keyword evidence="2" id="KW-1185">Reference proteome</keyword>
<evidence type="ECO:0000313" key="2">
    <source>
        <dbReference type="Proteomes" id="UP001225356"/>
    </source>
</evidence>
<dbReference type="EMBL" id="JAUSQU010000002">
    <property type="protein sequence ID" value="MDP9850310.1"/>
    <property type="molecule type" value="Genomic_DNA"/>
</dbReference>
<organism evidence="1 2">
    <name type="scientific">Streptosporangium lutulentum</name>
    <dbReference type="NCBI Taxonomy" id="1461250"/>
    <lineage>
        <taxon>Bacteria</taxon>
        <taxon>Bacillati</taxon>
        <taxon>Actinomycetota</taxon>
        <taxon>Actinomycetes</taxon>
        <taxon>Streptosporangiales</taxon>
        <taxon>Streptosporangiaceae</taxon>
        <taxon>Streptosporangium</taxon>
    </lineage>
</organism>
<reference evidence="1 2" key="1">
    <citation type="submission" date="2023-07" db="EMBL/GenBank/DDBJ databases">
        <title>Sequencing the genomes of 1000 actinobacteria strains.</title>
        <authorList>
            <person name="Klenk H.-P."/>
        </authorList>
    </citation>
    <scope>NUCLEOTIDE SEQUENCE [LARGE SCALE GENOMIC DNA]</scope>
    <source>
        <strain evidence="1 2">DSM 46740</strain>
    </source>
</reference>
<evidence type="ECO:0000313" key="1">
    <source>
        <dbReference type="EMBL" id="MDP9850310.1"/>
    </source>
</evidence>
<name>A0ABT9QV53_9ACTN</name>
<comment type="caution">
    <text evidence="1">The sequence shown here is derived from an EMBL/GenBank/DDBJ whole genome shotgun (WGS) entry which is preliminary data.</text>
</comment>
<dbReference type="RefSeq" id="WP_307569262.1">
    <property type="nucleotide sequence ID" value="NZ_JAUSQU010000002.1"/>
</dbReference>
<dbReference type="Proteomes" id="UP001225356">
    <property type="component" value="Unassembled WGS sequence"/>
</dbReference>